<evidence type="ECO:0000256" key="2">
    <source>
        <dbReference type="ARBA" id="ARBA00023004"/>
    </source>
</evidence>
<dbReference type="InterPro" id="IPR017900">
    <property type="entry name" value="4Fe4S_Fe_S_CS"/>
</dbReference>
<dbReference type="SUPFAM" id="SSF54862">
    <property type="entry name" value="4Fe-4S ferredoxins"/>
    <property type="match status" value="1"/>
</dbReference>
<evidence type="ECO:0000313" key="5">
    <source>
        <dbReference type="EMBL" id="TGY01723.1"/>
    </source>
</evidence>
<dbReference type="GO" id="GO:0051536">
    <property type="term" value="F:iron-sulfur cluster binding"/>
    <property type="evidence" value="ECO:0007669"/>
    <property type="project" value="UniProtKB-KW"/>
</dbReference>
<dbReference type="PANTHER" id="PTHR43193">
    <property type="match status" value="1"/>
</dbReference>
<evidence type="ECO:0000256" key="1">
    <source>
        <dbReference type="ARBA" id="ARBA00022723"/>
    </source>
</evidence>
<dbReference type="InterPro" id="IPR007525">
    <property type="entry name" value="FrhB_FdhB_C"/>
</dbReference>
<dbReference type="RefSeq" id="WP_136010940.1">
    <property type="nucleotide sequence ID" value="NZ_SRYZ01000041.1"/>
</dbReference>
<proteinExistence type="predicted"/>
<dbReference type="InterPro" id="IPR017896">
    <property type="entry name" value="4Fe4S_Fe-S-bd"/>
</dbReference>
<dbReference type="PROSITE" id="PS51379">
    <property type="entry name" value="4FE4S_FER_2"/>
    <property type="match status" value="2"/>
</dbReference>
<evidence type="ECO:0000313" key="6">
    <source>
        <dbReference type="Proteomes" id="UP000310532"/>
    </source>
</evidence>
<keyword evidence="6" id="KW-1185">Reference proteome</keyword>
<keyword evidence="3" id="KW-0411">Iron-sulfur</keyword>
<dbReference type="Pfam" id="PF04432">
    <property type="entry name" value="FrhB_FdhB_C"/>
    <property type="match status" value="1"/>
</dbReference>
<evidence type="ECO:0000259" key="4">
    <source>
        <dbReference type="PROSITE" id="PS51379"/>
    </source>
</evidence>
<gene>
    <name evidence="5" type="ORF">E5355_14710</name>
</gene>
<organism evidence="5 6">
    <name type="scientific">Bacteroides muris</name>
    <name type="common">ex Afrizal et al. 2022</name>
    <dbReference type="NCBI Taxonomy" id="2516960"/>
    <lineage>
        <taxon>Bacteria</taxon>
        <taxon>Pseudomonadati</taxon>
        <taxon>Bacteroidota</taxon>
        <taxon>Bacteroidia</taxon>
        <taxon>Bacteroidales</taxon>
        <taxon>Bacteroidaceae</taxon>
        <taxon>Bacteroides</taxon>
    </lineage>
</organism>
<dbReference type="EMBL" id="SRYZ01000041">
    <property type="protein sequence ID" value="TGY01723.1"/>
    <property type="molecule type" value="Genomic_DNA"/>
</dbReference>
<sequence>MIKLCEKVDCTGCGACYNICNKGAISMKSDEEGFLYPMLDYERCVGCGLCQRVCPIITPLEKYNKADHPLAVVAKSQQIRTQSSSGGMFSVLANHVLSEGGKVYGAAFGNNYIVYHKMVDNEEGLSQLRGSKYIQSDTRETYKEVKKNLVEGVKVLYTGTPCQVAGLRRFLGKTNTSLLITVDLVCHGTPSHYAFQLYLEKLAEKLHCNRTDFQKFCFRNLKGWSVVPSLQIAKTKERHLLLPSENLYMELFLSSNLHRESCYHCLYTTPERISDITIADFWGIGDKSYFGYNTKEGCSLVLLNSEKGKQFFNDLSVGEIYVEHREWQEALSRNTQLHTSSIRPKKRDIIYRYMREHDYDSTYKYFIKTPYARLRHTIGNVLRFLHLRK</sequence>
<dbReference type="Pfam" id="PF12838">
    <property type="entry name" value="Fer4_7"/>
    <property type="match status" value="1"/>
</dbReference>
<dbReference type="InterPro" id="IPR052977">
    <property type="entry name" value="Polyferredoxin-like_ET"/>
</dbReference>
<dbReference type="PROSITE" id="PS00198">
    <property type="entry name" value="4FE4S_FER_1"/>
    <property type="match status" value="1"/>
</dbReference>
<accession>A0A4S2ALH0</accession>
<feature type="domain" description="4Fe-4S ferredoxin-type" evidence="4">
    <location>
        <begin position="35"/>
        <end position="65"/>
    </location>
</feature>
<evidence type="ECO:0000256" key="3">
    <source>
        <dbReference type="ARBA" id="ARBA00023014"/>
    </source>
</evidence>
<feature type="domain" description="4Fe-4S ferredoxin-type" evidence="4">
    <location>
        <begin position="1"/>
        <end position="30"/>
    </location>
</feature>
<dbReference type="GO" id="GO:0046872">
    <property type="term" value="F:metal ion binding"/>
    <property type="evidence" value="ECO:0007669"/>
    <property type="project" value="UniProtKB-KW"/>
</dbReference>
<name>A0A4S2ALH0_9BACE</name>
<dbReference type="PANTHER" id="PTHR43193:SF2">
    <property type="entry name" value="POLYFERREDOXIN PROTEIN FWDF"/>
    <property type="match status" value="1"/>
</dbReference>
<reference evidence="5 6" key="1">
    <citation type="submission" date="2019-04" db="EMBL/GenBank/DDBJ databases">
        <title>Microbes associate with the intestines of laboratory mice.</title>
        <authorList>
            <person name="Navarre W."/>
            <person name="Wong E."/>
            <person name="Huang K."/>
            <person name="Tropini C."/>
            <person name="Ng K."/>
            <person name="Yu B."/>
        </authorList>
    </citation>
    <scope>NUCLEOTIDE SEQUENCE [LARGE SCALE GENOMIC DNA]</scope>
    <source>
        <strain evidence="5 6">NM69_E16B</strain>
    </source>
</reference>
<dbReference type="Gene3D" id="3.30.70.20">
    <property type="match status" value="1"/>
</dbReference>
<keyword evidence="2" id="KW-0408">Iron</keyword>
<dbReference type="AlphaFoldDB" id="A0A4S2ALH0"/>
<keyword evidence="1" id="KW-0479">Metal-binding</keyword>
<protein>
    <submittedName>
        <fullName evidence="5">4Fe-4S dicluster domain-containing protein</fullName>
    </submittedName>
</protein>
<dbReference type="Proteomes" id="UP000310532">
    <property type="component" value="Unassembled WGS sequence"/>
</dbReference>
<comment type="caution">
    <text evidence="5">The sequence shown here is derived from an EMBL/GenBank/DDBJ whole genome shotgun (WGS) entry which is preliminary data.</text>
</comment>